<organism evidence="2">
    <name type="scientific">bioreactor metagenome</name>
    <dbReference type="NCBI Taxonomy" id="1076179"/>
    <lineage>
        <taxon>unclassified sequences</taxon>
        <taxon>metagenomes</taxon>
        <taxon>ecological metagenomes</taxon>
    </lineage>
</organism>
<dbReference type="EMBL" id="VSSQ01087273">
    <property type="protein sequence ID" value="MPN34304.1"/>
    <property type="molecule type" value="Genomic_DNA"/>
</dbReference>
<dbReference type="PANTHER" id="PTHR34406:SF1">
    <property type="entry name" value="PROTEIN YCEI"/>
    <property type="match status" value="1"/>
</dbReference>
<name>A0A645HDX7_9ZZZZ</name>
<dbReference type="SMART" id="SM00867">
    <property type="entry name" value="YceI"/>
    <property type="match status" value="1"/>
</dbReference>
<dbReference type="AlphaFoldDB" id="A0A645HDX7"/>
<accession>A0A645HDX7</accession>
<protein>
    <recommendedName>
        <fullName evidence="1">Lipid/polyisoprenoid-binding YceI-like domain-containing protein</fullName>
    </recommendedName>
</protein>
<comment type="caution">
    <text evidence="2">The sequence shown here is derived from an EMBL/GenBank/DDBJ whole genome shotgun (WGS) entry which is preliminary data.</text>
</comment>
<dbReference type="InterPro" id="IPR007372">
    <property type="entry name" value="Lipid/polyisoprenoid-bd_YceI"/>
</dbReference>
<dbReference type="PANTHER" id="PTHR34406">
    <property type="entry name" value="PROTEIN YCEI"/>
    <property type="match status" value="1"/>
</dbReference>
<evidence type="ECO:0000313" key="2">
    <source>
        <dbReference type="EMBL" id="MPN34304.1"/>
    </source>
</evidence>
<feature type="domain" description="Lipid/polyisoprenoid-binding YceI-like" evidence="1">
    <location>
        <begin position="22"/>
        <end position="187"/>
    </location>
</feature>
<gene>
    <name evidence="2" type="ORF">SDC9_181797</name>
</gene>
<proteinExistence type="predicted"/>
<dbReference type="InterPro" id="IPR036761">
    <property type="entry name" value="TTHA0802/YceI-like_sf"/>
</dbReference>
<dbReference type="Gene3D" id="2.40.128.110">
    <property type="entry name" value="Lipid/polyisoprenoid-binding, YceI-like"/>
    <property type="match status" value="1"/>
</dbReference>
<reference evidence="2" key="1">
    <citation type="submission" date="2019-08" db="EMBL/GenBank/DDBJ databases">
        <authorList>
            <person name="Kucharzyk K."/>
            <person name="Murdoch R.W."/>
            <person name="Higgins S."/>
            <person name="Loffler F."/>
        </authorList>
    </citation>
    <scope>NUCLEOTIDE SEQUENCE</scope>
</reference>
<sequence>MKRRILLFIAFFAGIGLMAQSHYKVDPSHTSVNFKVKHMGITFVSGKFEKFDGGIIGNPHKMEEARVFFNVEVASVNTSVPMRDNHLRSADFFEVEKYPAMTFESSHIEKVDDKNYKLHGKLQIKDVTKDAIFDVVYGGAVKGQDGTETIGFIAKNKINRLDYHVAYDPDGLGIGKEVSITLYLEFKRATGM</sequence>
<dbReference type="Pfam" id="PF04264">
    <property type="entry name" value="YceI"/>
    <property type="match status" value="1"/>
</dbReference>
<dbReference type="SUPFAM" id="SSF101874">
    <property type="entry name" value="YceI-like"/>
    <property type="match status" value="1"/>
</dbReference>
<evidence type="ECO:0000259" key="1">
    <source>
        <dbReference type="SMART" id="SM00867"/>
    </source>
</evidence>